<dbReference type="Proteomes" id="UP000014760">
    <property type="component" value="Unassembled WGS sequence"/>
</dbReference>
<reference evidence="3" key="1">
    <citation type="submission" date="2012-12" db="EMBL/GenBank/DDBJ databases">
        <authorList>
            <person name="Hellsten U."/>
            <person name="Grimwood J."/>
            <person name="Chapman J.A."/>
            <person name="Shapiro H."/>
            <person name="Aerts A."/>
            <person name="Otillar R.P."/>
            <person name="Terry A.Y."/>
            <person name="Boore J.L."/>
            <person name="Simakov O."/>
            <person name="Marletaz F."/>
            <person name="Cho S.-J."/>
            <person name="Edsinger-Gonzales E."/>
            <person name="Havlak P."/>
            <person name="Kuo D.-H."/>
            <person name="Larsson T."/>
            <person name="Lv J."/>
            <person name="Arendt D."/>
            <person name="Savage R."/>
            <person name="Osoegawa K."/>
            <person name="de Jong P."/>
            <person name="Lindberg D.R."/>
            <person name="Seaver E.C."/>
            <person name="Weisblat D.A."/>
            <person name="Putnam N.H."/>
            <person name="Grigoriev I.V."/>
            <person name="Rokhsar D.S."/>
        </authorList>
    </citation>
    <scope>NUCLEOTIDE SEQUENCE</scope>
    <source>
        <strain evidence="3">I ESC-2004</strain>
    </source>
</reference>
<evidence type="ECO:0000313" key="3">
    <source>
        <dbReference type="Proteomes" id="UP000014760"/>
    </source>
</evidence>
<name>R7UK77_CAPTE</name>
<dbReference type="EMBL" id="AMQN01007359">
    <property type="status" value="NOT_ANNOTATED_CDS"/>
    <property type="molecule type" value="Genomic_DNA"/>
</dbReference>
<reference evidence="1 3" key="2">
    <citation type="journal article" date="2013" name="Nature">
        <title>Insights into bilaterian evolution from three spiralian genomes.</title>
        <authorList>
            <person name="Simakov O."/>
            <person name="Marletaz F."/>
            <person name="Cho S.J."/>
            <person name="Edsinger-Gonzales E."/>
            <person name="Havlak P."/>
            <person name="Hellsten U."/>
            <person name="Kuo D.H."/>
            <person name="Larsson T."/>
            <person name="Lv J."/>
            <person name="Arendt D."/>
            <person name="Savage R."/>
            <person name="Osoegawa K."/>
            <person name="de Jong P."/>
            <person name="Grimwood J."/>
            <person name="Chapman J.A."/>
            <person name="Shapiro H."/>
            <person name="Aerts A."/>
            <person name="Otillar R.P."/>
            <person name="Terry A.Y."/>
            <person name="Boore J.L."/>
            <person name="Grigoriev I.V."/>
            <person name="Lindberg D.R."/>
            <person name="Seaver E.C."/>
            <person name="Weisblat D.A."/>
            <person name="Putnam N.H."/>
            <person name="Rokhsar D.S."/>
        </authorList>
    </citation>
    <scope>NUCLEOTIDE SEQUENCE</scope>
    <source>
        <strain evidence="1 3">I ESC-2004</strain>
    </source>
</reference>
<sequence>MQFFGYAITTLWVCLDTKFRVYPVKPFEDIVQRRSTETIFKLQGFGFKGGQNPKAWQVPIPTLNQHNKGRQETRSIFDGSANMNPLYRLIYFVVSHGPIGNKTPREVIPRIVPWTMADIYGSNL</sequence>
<protein>
    <submittedName>
        <fullName evidence="1 2">Uncharacterized protein</fullName>
    </submittedName>
</protein>
<dbReference type="AlphaFoldDB" id="R7UK77"/>
<dbReference type="EnsemblMetazoa" id="CapteT213029">
    <property type="protein sequence ID" value="CapteP213029"/>
    <property type="gene ID" value="CapteG213029"/>
</dbReference>
<reference evidence="2" key="3">
    <citation type="submission" date="2015-06" db="UniProtKB">
        <authorList>
            <consortium name="EnsemblMetazoa"/>
        </authorList>
    </citation>
    <scope>IDENTIFICATION</scope>
</reference>
<dbReference type="HOGENOM" id="CLU_2006050_0_0_1"/>
<evidence type="ECO:0000313" key="1">
    <source>
        <dbReference type="EMBL" id="ELU06580.1"/>
    </source>
</evidence>
<organism evidence="1">
    <name type="scientific">Capitella teleta</name>
    <name type="common">Polychaete worm</name>
    <dbReference type="NCBI Taxonomy" id="283909"/>
    <lineage>
        <taxon>Eukaryota</taxon>
        <taxon>Metazoa</taxon>
        <taxon>Spiralia</taxon>
        <taxon>Lophotrochozoa</taxon>
        <taxon>Annelida</taxon>
        <taxon>Polychaeta</taxon>
        <taxon>Sedentaria</taxon>
        <taxon>Scolecida</taxon>
        <taxon>Capitellidae</taxon>
        <taxon>Capitella</taxon>
    </lineage>
</organism>
<gene>
    <name evidence="1" type="ORF">CAPTEDRAFT_213029</name>
</gene>
<dbReference type="EMBL" id="KB300512">
    <property type="protein sequence ID" value="ELU06580.1"/>
    <property type="molecule type" value="Genomic_DNA"/>
</dbReference>
<keyword evidence="3" id="KW-1185">Reference proteome</keyword>
<proteinExistence type="predicted"/>
<evidence type="ECO:0000313" key="2">
    <source>
        <dbReference type="EnsemblMetazoa" id="CapteP213029"/>
    </source>
</evidence>
<accession>R7UK77</accession>